<evidence type="ECO:0000313" key="3">
    <source>
        <dbReference type="Proteomes" id="UP001596395"/>
    </source>
</evidence>
<accession>A0ABD5V8D0</accession>
<feature type="transmembrane region" description="Helical" evidence="1">
    <location>
        <begin position="15"/>
        <end position="37"/>
    </location>
</feature>
<dbReference type="AlphaFoldDB" id="A0ABD5V8D0"/>
<feature type="transmembrane region" description="Helical" evidence="1">
    <location>
        <begin position="117"/>
        <end position="137"/>
    </location>
</feature>
<keyword evidence="1" id="KW-0472">Membrane</keyword>
<evidence type="ECO:0000313" key="2">
    <source>
        <dbReference type="EMBL" id="MFC6951679.1"/>
    </source>
</evidence>
<protein>
    <recommendedName>
        <fullName evidence="4">Integral membrane protein</fullName>
    </recommendedName>
</protein>
<comment type="caution">
    <text evidence="2">The sequence shown here is derived from an EMBL/GenBank/DDBJ whole genome shotgun (WGS) entry which is preliminary data.</text>
</comment>
<keyword evidence="1" id="KW-0812">Transmembrane</keyword>
<feature type="transmembrane region" description="Helical" evidence="1">
    <location>
        <begin position="80"/>
        <end position="105"/>
    </location>
</feature>
<dbReference type="EMBL" id="JBHSXN010000001">
    <property type="protein sequence ID" value="MFC6951679.1"/>
    <property type="molecule type" value="Genomic_DNA"/>
</dbReference>
<dbReference type="Proteomes" id="UP001596395">
    <property type="component" value="Unassembled WGS sequence"/>
</dbReference>
<evidence type="ECO:0000256" key="1">
    <source>
        <dbReference type="SAM" id="Phobius"/>
    </source>
</evidence>
<reference evidence="2 3" key="1">
    <citation type="journal article" date="2019" name="Int. J. Syst. Evol. Microbiol.">
        <title>The Global Catalogue of Microorganisms (GCM) 10K type strain sequencing project: providing services to taxonomists for standard genome sequencing and annotation.</title>
        <authorList>
            <consortium name="The Broad Institute Genomics Platform"/>
            <consortium name="The Broad Institute Genome Sequencing Center for Infectious Disease"/>
            <person name="Wu L."/>
            <person name="Ma J."/>
        </authorList>
    </citation>
    <scope>NUCLEOTIDE SEQUENCE [LARGE SCALE GENOMIC DNA]</scope>
    <source>
        <strain evidence="2 3">GX26</strain>
    </source>
</reference>
<proteinExistence type="predicted"/>
<gene>
    <name evidence="2" type="ORF">ACFQGB_02270</name>
</gene>
<evidence type="ECO:0008006" key="4">
    <source>
        <dbReference type="Google" id="ProtNLM"/>
    </source>
</evidence>
<sequence length="156" mass="16102">MSSLPRPSAVVRSGVARAVAVGVGAFLVFGTVTGLIPNPVYVRMVERTLADYAFLVATAAFAGAFVYQRSRVADPLGDGYAAGSVAAGVLAFGCPICNAVLLALFSSSALMTHFDPLRPYLGVASVALFAGLLYWQYRRDCAACEASGDADAVAGE</sequence>
<name>A0ABD5V8D0_9EURY</name>
<organism evidence="2 3">
    <name type="scientific">Halorubellus litoreus</name>
    <dbReference type="NCBI Taxonomy" id="755308"/>
    <lineage>
        <taxon>Archaea</taxon>
        <taxon>Methanobacteriati</taxon>
        <taxon>Methanobacteriota</taxon>
        <taxon>Stenosarchaea group</taxon>
        <taxon>Halobacteria</taxon>
        <taxon>Halobacteriales</taxon>
        <taxon>Halorubellaceae</taxon>
        <taxon>Halorubellus</taxon>
    </lineage>
</organism>
<keyword evidence="1" id="KW-1133">Transmembrane helix</keyword>
<keyword evidence="3" id="KW-1185">Reference proteome</keyword>
<dbReference type="RefSeq" id="WP_336348698.1">
    <property type="nucleotide sequence ID" value="NZ_JAZAQL010000001.1"/>
</dbReference>
<feature type="transmembrane region" description="Helical" evidence="1">
    <location>
        <begin position="49"/>
        <end position="68"/>
    </location>
</feature>